<evidence type="ECO:0000313" key="4">
    <source>
        <dbReference type="Proteomes" id="UP000306113"/>
    </source>
</evidence>
<dbReference type="InterPro" id="IPR007896">
    <property type="entry name" value="BTP_bacteria"/>
</dbReference>
<gene>
    <name evidence="3" type="ORF">E7681_10840</name>
</gene>
<feature type="transmembrane region" description="Helical" evidence="1">
    <location>
        <begin position="37"/>
        <end position="57"/>
    </location>
</feature>
<dbReference type="EMBL" id="SSMD01000004">
    <property type="protein sequence ID" value="THD74091.1"/>
    <property type="molecule type" value="Genomic_DNA"/>
</dbReference>
<organism evidence="3 4">
    <name type="scientific">Thalassobius vesicularis</name>
    <dbReference type="NCBI Taxonomy" id="1294297"/>
    <lineage>
        <taxon>Bacteria</taxon>
        <taxon>Pseudomonadati</taxon>
        <taxon>Pseudomonadota</taxon>
        <taxon>Alphaproteobacteria</taxon>
        <taxon>Rhodobacterales</taxon>
        <taxon>Roseobacteraceae</taxon>
        <taxon>Thalassovita</taxon>
    </lineage>
</organism>
<dbReference type="Proteomes" id="UP000306113">
    <property type="component" value="Unassembled WGS sequence"/>
</dbReference>
<feature type="domain" description="Chlorhexidine efflux transporter" evidence="2">
    <location>
        <begin position="72"/>
        <end position="134"/>
    </location>
</feature>
<feature type="transmembrane region" description="Helical" evidence="1">
    <location>
        <begin position="12"/>
        <end position="31"/>
    </location>
</feature>
<keyword evidence="1" id="KW-0812">Transmembrane</keyword>
<feature type="transmembrane region" description="Helical" evidence="1">
    <location>
        <begin position="78"/>
        <end position="100"/>
    </location>
</feature>
<dbReference type="OrthoDB" id="1631120at2"/>
<evidence type="ECO:0000259" key="2">
    <source>
        <dbReference type="Pfam" id="PF05232"/>
    </source>
</evidence>
<keyword evidence="1" id="KW-0472">Membrane</keyword>
<dbReference type="InterPro" id="IPR058208">
    <property type="entry name" value="PACE"/>
</dbReference>
<reference evidence="3 4" key="1">
    <citation type="submission" date="2019-04" db="EMBL/GenBank/DDBJ databases">
        <title>Draft genome sequence of Youngimonas vesicularis.</title>
        <authorList>
            <person name="Hameed A."/>
        </authorList>
    </citation>
    <scope>NUCLEOTIDE SEQUENCE [LARGE SCALE GENOMIC DNA]</scope>
    <source>
        <strain evidence="3 4">CC-AMW-E</strain>
    </source>
</reference>
<protein>
    <submittedName>
        <fullName evidence="3">PACE efflux transporter</fullName>
    </submittedName>
</protein>
<accession>A0A4S3M906</accession>
<sequence length="140" mass="15307">MRTRLDRLRHAVAFELIALAILAPLGGSVFGVSMGHFGVVAAVSSAIAMAGNYVYNLGFDHVLLRLGMSLRKTVPIRILHAIGFEAMLLIVLVPFIAWYLGVGLAEALTMDVSLSLFYLVYAFVFNWGYDLVFPFQNGPA</sequence>
<proteinExistence type="predicted"/>
<name>A0A4S3M906_9RHOB</name>
<keyword evidence="1" id="KW-1133">Transmembrane helix</keyword>
<dbReference type="Pfam" id="PF05232">
    <property type="entry name" value="BTP"/>
    <property type="match status" value="2"/>
</dbReference>
<evidence type="ECO:0000256" key="1">
    <source>
        <dbReference type="SAM" id="Phobius"/>
    </source>
</evidence>
<dbReference type="NCBIfam" id="NF033664">
    <property type="entry name" value="PACE_transport"/>
    <property type="match status" value="1"/>
</dbReference>
<evidence type="ECO:0000313" key="3">
    <source>
        <dbReference type="EMBL" id="THD74091.1"/>
    </source>
</evidence>
<dbReference type="RefSeq" id="WP_136339301.1">
    <property type="nucleotide sequence ID" value="NZ_SSMD01000004.1"/>
</dbReference>
<dbReference type="AlphaFoldDB" id="A0A4S3M906"/>
<comment type="caution">
    <text evidence="3">The sequence shown here is derived from an EMBL/GenBank/DDBJ whole genome shotgun (WGS) entry which is preliminary data.</text>
</comment>
<keyword evidence="4" id="KW-1185">Reference proteome</keyword>
<feature type="domain" description="Chlorhexidine efflux transporter" evidence="2">
    <location>
        <begin position="2"/>
        <end position="64"/>
    </location>
</feature>
<feature type="transmembrane region" description="Helical" evidence="1">
    <location>
        <begin position="112"/>
        <end position="132"/>
    </location>
</feature>